<keyword evidence="2" id="KW-1185">Reference proteome</keyword>
<reference evidence="1 2" key="1">
    <citation type="submission" date="2015-03" db="EMBL/GenBank/DDBJ databases">
        <title>Draft Genome Sequences of Agrobacterium nepotum Strain 39/7T (= CFBP 7436T = LMG 26435T) and Agrobacterium sp. Strain KFB 330 (= CFBP 8308 = LMG 28674).</title>
        <authorList>
            <person name="Kuzmanovic N."/>
            <person name="Pulawska J."/>
            <person name="Obradovic A."/>
        </authorList>
    </citation>
    <scope>NUCLEOTIDE SEQUENCE [LARGE SCALE GENOMIC DNA]</scope>
    <source>
        <strain evidence="1 2">39/7</strain>
    </source>
</reference>
<dbReference type="InterPro" id="IPR027417">
    <property type="entry name" value="P-loop_NTPase"/>
</dbReference>
<proteinExistence type="predicted"/>
<dbReference type="Pfam" id="PF13671">
    <property type="entry name" value="AAA_33"/>
    <property type="match status" value="1"/>
</dbReference>
<keyword evidence="1" id="KW-0418">Kinase</keyword>
<dbReference type="Gene3D" id="3.40.50.300">
    <property type="entry name" value="P-loop containing nucleotide triphosphate hydrolases"/>
    <property type="match status" value="1"/>
</dbReference>
<evidence type="ECO:0000313" key="1">
    <source>
        <dbReference type="EMBL" id="KJF65235.1"/>
    </source>
</evidence>
<name>A0ABR5CK44_9HYPH</name>
<organism evidence="1 2">
    <name type="scientific">Rhizobium nepotum 39/7</name>
    <dbReference type="NCBI Taxonomy" id="1368418"/>
    <lineage>
        <taxon>Bacteria</taxon>
        <taxon>Pseudomonadati</taxon>
        <taxon>Pseudomonadota</taxon>
        <taxon>Alphaproteobacteria</taxon>
        <taxon>Hyphomicrobiales</taxon>
        <taxon>Rhizobiaceae</taxon>
        <taxon>Rhizobium/Agrobacterium group</taxon>
        <taxon>Rhizobium</taxon>
    </lineage>
</organism>
<dbReference type="Proteomes" id="UP000052068">
    <property type="component" value="Unassembled WGS sequence"/>
</dbReference>
<dbReference type="GO" id="GO:0016301">
    <property type="term" value="F:kinase activity"/>
    <property type="evidence" value="ECO:0007669"/>
    <property type="project" value="UniProtKB-KW"/>
</dbReference>
<comment type="caution">
    <text evidence="1">The sequence shown here is derived from an EMBL/GenBank/DDBJ whole genome shotgun (WGS) entry which is preliminary data.</text>
</comment>
<evidence type="ECO:0000313" key="2">
    <source>
        <dbReference type="Proteomes" id="UP000052068"/>
    </source>
</evidence>
<sequence length="186" mass="20327">MTDDLRGHILLLSGHPGSGKSTIAETLAHLPGVPKVHVHSDDLWGYIKHGRIDPWLPESHQQNRMIMQIAADVAGRYASHGYFVILDGVVRPDWLPAFTALACPLHYVVLRTTVAEAIERCQARGGDSLSDPPVVADLHSQFADLGALKHHLLSVSGKDREHALQSVINALQSARFRIDATSDGNR</sequence>
<keyword evidence="1" id="KW-0808">Transferase</keyword>
<accession>A0ABR5CK44</accession>
<dbReference type="SUPFAM" id="SSF52540">
    <property type="entry name" value="P-loop containing nucleoside triphosphate hydrolases"/>
    <property type="match status" value="1"/>
</dbReference>
<protein>
    <submittedName>
        <fullName evidence="1">Shikimate kinase</fullName>
    </submittedName>
</protein>
<gene>
    <name evidence="1" type="ORF">RS75_24275</name>
</gene>
<dbReference type="EMBL" id="JWJH01000049">
    <property type="protein sequence ID" value="KJF65235.1"/>
    <property type="molecule type" value="Genomic_DNA"/>
</dbReference>
<dbReference type="RefSeq" id="WP_045025172.1">
    <property type="nucleotide sequence ID" value="NZ_JWJH01000049.1"/>
</dbReference>